<name>A0A0G4E9F3_VITBC</name>
<dbReference type="Proteomes" id="UP000041254">
    <property type="component" value="Unassembled WGS sequence"/>
</dbReference>
<reference evidence="3 4" key="1">
    <citation type="submission" date="2014-11" db="EMBL/GenBank/DDBJ databases">
        <authorList>
            <person name="Zhu J."/>
            <person name="Qi W."/>
            <person name="Song R."/>
        </authorList>
    </citation>
    <scope>NUCLEOTIDE SEQUENCE [LARGE SCALE GENOMIC DNA]</scope>
</reference>
<feature type="region of interest" description="Disordered" evidence="1">
    <location>
        <begin position="157"/>
        <end position="222"/>
    </location>
</feature>
<dbReference type="VEuPathDB" id="CryptoDB:Vbra_1462"/>
<keyword evidence="2" id="KW-0472">Membrane</keyword>
<feature type="transmembrane region" description="Helical" evidence="2">
    <location>
        <begin position="54"/>
        <end position="76"/>
    </location>
</feature>
<dbReference type="AlphaFoldDB" id="A0A0G4E9F3"/>
<organism evidence="3 4">
    <name type="scientific">Vitrella brassicaformis (strain CCMP3155)</name>
    <dbReference type="NCBI Taxonomy" id="1169540"/>
    <lineage>
        <taxon>Eukaryota</taxon>
        <taxon>Sar</taxon>
        <taxon>Alveolata</taxon>
        <taxon>Colpodellida</taxon>
        <taxon>Vitrellaceae</taxon>
        <taxon>Vitrella</taxon>
    </lineage>
</organism>
<feature type="compositionally biased region" description="Acidic residues" evidence="1">
    <location>
        <begin position="179"/>
        <end position="192"/>
    </location>
</feature>
<evidence type="ECO:0000256" key="2">
    <source>
        <dbReference type="SAM" id="Phobius"/>
    </source>
</evidence>
<accession>A0A0G4E9F3</accession>
<feature type="region of interest" description="Disordered" evidence="1">
    <location>
        <begin position="264"/>
        <end position="288"/>
    </location>
</feature>
<keyword evidence="2" id="KW-0812">Transmembrane</keyword>
<feature type="compositionally biased region" description="Basic and acidic residues" evidence="1">
    <location>
        <begin position="157"/>
        <end position="169"/>
    </location>
</feature>
<keyword evidence="2" id="KW-1133">Transmembrane helix</keyword>
<gene>
    <name evidence="3" type="ORF">Vbra_1462</name>
</gene>
<evidence type="ECO:0000313" key="3">
    <source>
        <dbReference type="EMBL" id="CEL91859.1"/>
    </source>
</evidence>
<protein>
    <submittedName>
        <fullName evidence="3">Uncharacterized protein</fullName>
    </submittedName>
</protein>
<feature type="transmembrane region" description="Helical" evidence="2">
    <location>
        <begin position="97"/>
        <end position="116"/>
    </location>
</feature>
<feature type="compositionally biased region" description="Basic and acidic residues" evidence="1">
    <location>
        <begin position="270"/>
        <end position="288"/>
    </location>
</feature>
<proteinExistence type="predicted"/>
<dbReference type="InParanoid" id="A0A0G4E9F3"/>
<evidence type="ECO:0000256" key="1">
    <source>
        <dbReference type="SAM" id="MobiDB-lite"/>
    </source>
</evidence>
<feature type="transmembrane region" description="Helical" evidence="2">
    <location>
        <begin position="122"/>
        <end position="140"/>
    </location>
</feature>
<dbReference type="EMBL" id="CDMY01000027">
    <property type="protein sequence ID" value="CEL91859.1"/>
    <property type="molecule type" value="Genomic_DNA"/>
</dbReference>
<evidence type="ECO:0000313" key="4">
    <source>
        <dbReference type="Proteomes" id="UP000041254"/>
    </source>
</evidence>
<feature type="compositionally biased region" description="Basic and acidic residues" evidence="1">
    <location>
        <begin position="193"/>
        <end position="212"/>
    </location>
</feature>
<sequence length="318" mass="34207">MFTHFSPKCSSGAEVSLAVFAATWSLGSYASGLALVLYPLSFGASENGSTDRTVTFVLLCLSSLTATSVLYDVVVIGRVGDVRVRLLRLKRRAAHSCLYTLLLVILSAFMLAVLGGQHSTHVITSAASVFIWILIEHAYLHTHIRALRAMGVSEPYTPRHDEGSTHIHPDASQLSIDTMDGEGNDRDETDVDDQQHDDGHGEGVGESEEVKRSTSNASSVRAMRQQIEEEICSRCCPCDDDEWSGGAGVGVAIDIDIGVSIVVMPEGTSDTDRDRDREGQRQGEREGEGGLVAWMAKLLWGGPLHACSSCCEGNGTIP</sequence>
<keyword evidence="4" id="KW-1185">Reference proteome</keyword>